<dbReference type="InterPro" id="IPR058625">
    <property type="entry name" value="MdtA-like_BSH"/>
</dbReference>
<evidence type="ECO:0000259" key="4">
    <source>
        <dbReference type="Pfam" id="PF25917"/>
    </source>
</evidence>
<evidence type="ECO:0000256" key="1">
    <source>
        <dbReference type="ARBA" id="ARBA00009477"/>
    </source>
</evidence>
<dbReference type="Gene3D" id="1.10.287.470">
    <property type="entry name" value="Helix hairpin bin"/>
    <property type="match status" value="1"/>
</dbReference>
<dbReference type="InterPro" id="IPR006143">
    <property type="entry name" value="RND_pump_MFP"/>
</dbReference>
<keyword evidence="2" id="KW-0732">Signal</keyword>
<dbReference type="Pfam" id="PF25876">
    <property type="entry name" value="HH_MFP_RND"/>
    <property type="match status" value="1"/>
</dbReference>
<feature type="domain" description="Multidrug resistance protein MdtA-like alpha-helical hairpin" evidence="3">
    <location>
        <begin position="108"/>
        <end position="176"/>
    </location>
</feature>
<evidence type="ECO:0000259" key="3">
    <source>
        <dbReference type="Pfam" id="PF25876"/>
    </source>
</evidence>
<gene>
    <name evidence="7" type="ORF">CES86_1055</name>
    <name evidence="6" type="ORF">F9L03_10860</name>
</gene>
<feature type="domain" description="Multidrug resistance protein MdtA-like barrel-sandwich hybrid" evidence="4">
    <location>
        <begin position="73"/>
        <end position="207"/>
    </location>
</feature>
<reference evidence="6 9" key="2">
    <citation type="submission" date="2019-09" db="EMBL/GenBank/DDBJ databases">
        <title>Taxonomic organization of the family Brucellaceae based on a phylogenomic approach.</title>
        <authorList>
            <person name="Leclercq S."/>
            <person name="Cloeckaert A."/>
            <person name="Zygmunt M.S."/>
        </authorList>
    </citation>
    <scope>NUCLEOTIDE SEQUENCE [LARGE SCALE GENOMIC DNA]</scope>
    <source>
        <strain evidence="6 9">LUP23</strain>
    </source>
</reference>
<evidence type="ECO:0000313" key="6">
    <source>
        <dbReference type="EMBL" id="KAB2703848.1"/>
    </source>
</evidence>
<keyword evidence="9" id="KW-1185">Reference proteome</keyword>
<dbReference type="Gene3D" id="2.40.50.100">
    <property type="match status" value="1"/>
</dbReference>
<proteinExistence type="inferred from homology"/>
<feature type="chain" id="PRO_5044571524" evidence="2">
    <location>
        <begin position="27"/>
        <end position="369"/>
    </location>
</feature>
<dbReference type="SUPFAM" id="SSF111369">
    <property type="entry name" value="HlyD-like secretion proteins"/>
    <property type="match status" value="1"/>
</dbReference>
<dbReference type="PANTHER" id="PTHR30469:SF15">
    <property type="entry name" value="HLYD FAMILY OF SECRETION PROTEINS"/>
    <property type="match status" value="1"/>
</dbReference>
<dbReference type="Gene3D" id="2.40.30.170">
    <property type="match status" value="1"/>
</dbReference>
<dbReference type="Pfam" id="PF25954">
    <property type="entry name" value="Beta-barrel_RND_2"/>
    <property type="match status" value="1"/>
</dbReference>
<dbReference type="PANTHER" id="PTHR30469">
    <property type="entry name" value="MULTIDRUG RESISTANCE PROTEIN MDTA"/>
    <property type="match status" value="1"/>
</dbReference>
<dbReference type="InterPro" id="IPR058624">
    <property type="entry name" value="MdtA-like_HH"/>
</dbReference>
<dbReference type="NCBIfam" id="TIGR01730">
    <property type="entry name" value="RND_mfp"/>
    <property type="match status" value="1"/>
</dbReference>
<dbReference type="InterPro" id="IPR058792">
    <property type="entry name" value="Beta-barrel_RND_2"/>
</dbReference>
<dbReference type="PROSITE" id="PS51257">
    <property type="entry name" value="PROKAR_LIPOPROTEIN"/>
    <property type="match status" value="1"/>
</dbReference>
<dbReference type="GO" id="GO:0015562">
    <property type="term" value="F:efflux transmembrane transporter activity"/>
    <property type="evidence" value="ECO:0007669"/>
    <property type="project" value="TreeGrafter"/>
</dbReference>
<comment type="similarity">
    <text evidence="1">Belongs to the membrane fusion protein (MFP) (TC 8.A.1) family.</text>
</comment>
<dbReference type="AlphaFoldDB" id="A0A256GXC8"/>
<dbReference type="Proteomes" id="UP000435957">
    <property type="component" value="Unassembled WGS sequence"/>
</dbReference>
<evidence type="ECO:0000313" key="9">
    <source>
        <dbReference type="Proteomes" id="UP000435957"/>
    </source>
</evidence>
<reference evidence="7 8" key="1">
    <citation type="submission" date="2017-07" db="EMBL/GenBank/DDBJ databases">
        <title>Draft genome of Ochrobactrum lupini type strain LUP21.</title>
        <authorList>
            <person name="Krzyzanowska D.M."/>
            <person name="Jafra S."/>
        </authorList>
    </citation>
    <scope>NUCLEOTIDE SEQUENCE [LARGE SCALE GENOMIC DNA]</scope>
    <source>
        <strain evidence="7 8">LUP21</strain>
    </source>
</reference>
<dbReference type="EMBL" id="WBWF01000006">
    <property type="protein sequence ID" value="KAB2703848.1"/>
    <property type="molecule type" value="Genomic_DNA"/>
</dbReference>
<dbReference type="GO" id="GO:1990281">
    <property type="term" value="C:efflux pump complex"/>
    <property type="evidence" value="ECO:0007669"/>
    <property type="project" value="TreeGrafter"/>
</dbReference>
<dbReference type="EMBL" id="NNRN01000038">
    <property type="protein sequence ID" value="OYR31560.1"/>
    <property type="molecule type" value="Genomic_DNA"/>
</dbReference>
<evidence type="ECO:0000256" key="2">
    <source>
        <dbReference type="SAM" id="SignalP"/>
    </source>
</evidence>
<dbReference type="Gene3D" id="2.40.420.20">
    <property type="match status" value="1"/>
</dbReference>
<feature type="domain" description="CusB-like beta-barrel" evidence="5">
    <location>
        <begin position="217"/>
        <end position="284"/>
    </location>
</feature>
<evidence type="ECO:0000259" key="5">
    <source>
        <dbReference type="Pfam" id="PF25954"/>
    </source>
</evidence>
<comment type="caution">
    <text evidence="7">The sequence shown here is derived from an EMBL/GenBank/DDBJ whole genome shotgun (WGS) entry which is preliminary data.</text>
</comment>
<name>A0A256GXC8_9HYPH</name>
<dbReference type="Pfam" id="PF25917">
    <property type="entry name" value="BSH_RND"/>
    <property type="match status" value="1"/>
</dbReference>
<evidence type="ECO:0000313" key="8">
    <source>
        <dbReference type="Proteomes" id="UP000216363"/>
    </source>
</evidence>
<evidence type="ECO:0000313" key="7">
    <source>
        <dbReference type="EMBL" id="OYR31560.1"/>
    </source>
</evidence>
<dbReference type="Proteomes" id="UP000216363">
    <property type="component" value="Unassembled WGS sequence"/>
</dbReference>
<accession>A0A256GXC8</accession>
<organism evidence="7 8">
    <name type="scientific">Brucella lupini</name>
    <dbReference type="NCBI Taxonomy" id="255457"/>
    <lineage>
        <taxon>Bacteria</taxon>
        <taxon>Pseudomonadati</taxon>
        <taxon>Pseudomonadota</taxon>
        <taxon>Alphaproteobacteria</taxon>
        <taxon>Hyphomicrobiales</taxon>
        <taxon>Brucellaceae</taxon>
        <taxon>Brucella/Ochrobactrum group</taxon>
        <taxon>Brucella</taxon>
    </lineage>
</organism>
<sequence>MKATIQFPRIRTMSSIAVIAATLALAACGKGEENTAETDPVRPVLYMVVEPKPVTQTGFAGTIEPRYSTDLAFRVLGRIINRPVQVGDIVKKDEMVAMVDPSNLDLAVQSARADLASAEAQYANAAASEERQSILLKGNNVSQADYDAARQARDSAEAGLEKARAGLKKAQDQRSYAVLRPDYDGVISATNAEVGQVVAAGQTVMTVARPDIREAVLDIPDSMTQYFEQGTPFNVQLQADPKVTGQGTVREVAPQADAQTRTRRVRIALDNPPEGFRLGATIRAAKAGPEQNLVTMPIQALLDENGKTSIWVIDPHKQTVSLHDVQVTERRGNSFVAGGVDVGSYVAIAGVHELKEGQKVRLDEKGTGL</sequence>
<protein>
    <submittedName>
        <fullName evidence="6">Efflux RND transporter periplasmic adaptor subunit</fullName>
    </submittedName>
    <submittedName>
        <fullName evidence="7">Efflux transporter, RND family, MFP subunit</fullName>
    </submittedName>
</protein>
<feature type="signal peptide" evidence="2">
    <location>
        <begin position="1"/>
        <end position="26"/>
    </location>
</feature>